<accession>A0AAV5VU45</accession>
<proteinExistence type="predicted"/>
<dbReference type="AlphaFoldDB" id="A0AAV5VU45"/>
<evidence type="ECO:0000313" key="1">
    <source>
        <dbReference type="EMBL" id="GMT23236.1"/>
    </source>
</evidence>
<keyword evidence="2" id="KW-1185">Reference proteome</keyword>
<dbReference type="EMBL" id="BTSY01000004">
    <property type="protein sequence ID" value="GMT23236.1"/>
    <property type="molecule type" value="Genomic_DNA"/>
</dbReference>
<comment type="caution">
    <text evidence="1">The sequence shown here is derived from an EMBL/GenBank/DDBJ whole genome shotgun (WGS) entry which is preliminary data.</text>
</comment>
<reference evidence="1" key="1">
    <citation type="submission" date="2023-10" db="EMBL/GenBank/DDBJ databases">
        <title>Genome assembly of Pristionchus species.</title>
        <authorList>
            <person name="Yoshida K."/>
            <person name="Sommer R.J."/>
        </authorList>
    </citation>
    <scope>NUCLEOTIDE SEQUENCE</scope>
    <source>
        <strain evidence="1">RS5133</strain>
    </source>
</reference>
<gene>
    <name evidence="1" type="ORF">PFISCL1PPCAC_14533</name>
</gene>
<sequence length="64" mass="6774">MTVDIFILDVEPPLAPDAVASKSRKIDFDATASGANGGSTSKMNMSTVISTLDNPKSRSFNLNK</sequence>
<organism evidence="1 2">
    <name type="scientific">Pristionchus fissidentatus</name>
    <dbReference type="NCBI Taxonomy" id="1538716"/>
    <lineage>
        <taxon>Eukaryota</taxon>
        <taxon>Metazoa</taxon>
        <taxon>Ecdysozoa</taxon>
        <taxon>Nematoda</taxon>
        <taxon>Chromadorea</taxon>
        <taxon>Rhabditida</taxon>
        <taxon>Rhabditina</taxon>
        <taxon>Diplogasteromorpha</taxon>
        <taxon>Diplogasteroidea</taxon>
        <taxon>Neodiplogasteridae</taxon>
        <taxon>Pristionchus</taxon>
    </lineage>
</organism>
<protein>
    <submittedName>
        <fullName evidence="1">Uncharacterized protein</fullName>
    </submittedName>
</protein>
<dbReference type="Proteomes" id="UP001432322">
    <property type="component" value="Unassembled WGS sequence"/>
</dbReference>
<name>A0AAV5VU45_9BILA</name>
<evidence type="ECO:0000313" key="2">
    <source>
        <dbReference type="Proteomes" id="UP001432322"/>
    </source>
</evidence>